<feature type="transmembrane region" description="Helical" evidence="2">
    <location>
        <begin position="20"/>
        <end position="39"/>
    </location>
</feature>
<sequence>MPIDPLGGEPSTSSFPARLFIASGVFVALVVLLAVYVIVEGSGRSDDKAGRPHASSPAPTSSAPAPTGTGNGCPTLADTATTVPDAAPQGVIWALVDGFALPSQSTRMAYSCIPWPVRARGHRQWPWGA</sequence>
<keyword evidence="2" id="KW-0812">Transmembrane</keyword>
<dbReference type="RefSeq" id="WP_189958507.1">
    <property type="nucleotide sequence ID" value="NZ_BMVG01000040.1"/>
</dbReference>
<feature type="compositionally biased region" description="Low complexity" evidence="1">
    <location>
        <begin position="54"/>
        <end position="67"/>
    </location>
</feature>
<protein>
    <submittedName>
        <fullName evidence="3">Uncharacterized protein</fullName>
    </submittedName>
</protein>
<name>A0A918YSB3_9ACTN</name>
<evidence type="ECO:0000256" key="2">
    <source>
        <dbReference type="SAM" id="Phobius"/>
    </source>
</evidence>
<keyword evidence="2" id="KW-0472">Membrane</keyword>
<dbReference type="EMBL" id="BMVG01000040">
    <property type="protein sequence ID" value="GHE13322.1"/>
    <property type="molecule type" value="Genomic_DNA"/>
</dbReference>
<comment type="caution">
    <text evidence="3">The sequence shown here is derived from an EMBL/GenBank/DDBJ whole genome shotgun (WGS) entry which is preliminary data.</text>
</comment>
<accession>A0A918YSB3</accession>
<dbReference type="AlphaFoldDB" id="A0A918YSB3"/>
<keyword evidence="4" id="KW-1185">Reference proteome</keyword>
<evidence type="ECO:0000313" key="3">
    <source>
        <dbReference type="EMBL" id="GHE13322.1"/>
    </source>
</evidence>
<gene>
    <name evidence="3" type="ORF">GCM10010339_79880</name>
</gene>
<reference evidence="3" key="1">
    <citation type="journal article" date="2014" name="Int. J. Syst. Evol. Microbiol.">
        <title>Complete genome sequence of Corynebacterium casei LMG S-19264T (=DSM 44701T), isolated from a smear-ripened cheese.</title>
        <authorList>
            <consortium name="US DOE Joint Genome Institute (JGI-PGF)"/>
            <person name="Walter F."/>
            <person name="Albersmeier A."/>
            <person name="Kalinowski J."/>
            <person name="Ruckert C."/>
        </authorList>
    </citation>
    <scope>NUCLEOTIDE SEQUENCE</scope>
    <source>
        <strain evidence="3">JCM 4714</strain>
    </source>
</reference>
<organism evidence="3 4">
    <name type="scientific">Streptomyces alanosinicus</name>
    <dbReference type="NCBI Taxonomy" id="68171"/>
    <lineage>
        <taxon>Bacteria</taxon>
        <taxon>Bacillati</taxon>
        <taxon>Actinomycetota</taxon>
        <taxon>Actinomycetes</taxon>
        <taxon>Kitasatosporales</taxon>
        <taxon>Streptomycetaceae</taxon>
        <taxon>Streptomyces</taxon>
    </lineage>
</organism>
<keyword evidence="2" id="KW-1133">Transmembrane helix</keyword>
<evidence type="ECO:0000256" key="1">
    <source>
        <dbReference type="SAM" id="MobiDB-lite"/>
    </source>
</evidence>
<feature type="region of interest" description="Disordered" evidence="1">
    <location>
        <begin position="43"/>
        <end position="81"/>
    </location>
</feature>
<dbReference type="Proteomes" id="UP000655443">
    <property type="component" value="Unassembled WGS sequence"/>
</dbReference>
<proteinExistence type="predicted"/>
<reference evidence="3" key="2">
    <citation type="submission" date="2020-09" db="EMBL/GenBank/DDBJ databases">
        <authorList>
            <person name="Sun Q."/>
            <person name="Ohkuma M."/>
        </authorList>
    </citation>
    <scope>NUCLEOTIDE SEQUENCE</scope>
    <source>
        <strain evidence="3">JCM 4714</strain>
    </source>
</reference>
<evidence type="ECO:0000313" key="4">
    <source>
        <dbReference type="Proteomes" id="UP000655443"/>
    </source>
</evidence>